<gene>
    <name evidence="2" type="ORF">GRAN_3408</name>
</gene>
<dbReference type="Proteomes" id="UP000289437">
    <property type="component" value="Unassembled WGS sequence"/>
</dbReference>
<proteinExistence type="predicted"/>
<sequence>MLETLFRCWSRSYTSAAHHFGAKAHVHRGKESARSIENKHGKAR</sequence>
<evidence type="ECO:0000313" key="3">
    <source>
        <dbReference type="Proteomes" id="UP000289437"/>
    </source>
</evidence>
<accession>A0A4Q0T4N7</accession>
<feature type="compositionally biased region" description="Basic and acidic residues" evidence="1">
    <location>
        <begin position="29"/>
        <end position="44"/>
    </location>
</feature>
<reference evidence="2 3" key="1">
    <citation type="submission" date="2018-11" db="EMBL/GenBank/DDBJ databases">
        <authorList>
            <person name="Mardanov A.V."/>
            <person name="Ravin N.V."/>
            <person name="Dedysh S.N."/>
        </authorList>
    </citation>
    <scope>NUCLEOTIDE SEQUENCE [LARGE SCALE GENOMIC DNA]</scope>
    <source>
        <strain evidence="2 3">AF10</strain>
    </source>
</reference>
<name>A0A4Q0T4N7_9BACT</name>
<feature type="region of interest" description="Disordered" evidence="1">
    <location>
        <begin position="22"/>
        <end position="44"/>
    </location>
</feature>
<evidence type="ECO:0000313" key="2">
    <source>
        <dbReference type="EMBL" id="RXH56551.1"/>
    </source>
</evidence>
<reference evidence="3" key="2">
    <citation type="submission" date="2019-02" db="EMBL/GenBank/DDBJ databases">
        <title>Granulicella sibirica sp. nov., a psychrotolerant acidobacterium isolated from an organic soil layer in forested tundra, West Siberia.</title>
        <authorList>
            <person name="Oshkin I.Y."/>
            <person name="Kulichevskaya I.S."/>
            <person name="Rijpstra W.I.C."/>
            <person name="Sinninghe Damste J.S."/>
            <person name="Rakitin A.L."/>
            <person name="Ravin N.V."/>
            <person name="Dedysh S.N."/>
        </authorList>
    </citation>
    <scope>NUCLEOTIDE SEQUENCE [LARGE SCALE GENOMIC DNA]</scope>
    <source>
        <strain evidence="3">AF10</strain>
    </source>
</reference>
<dbReference type="EMBL" id="RDSM01000002">
    <property type="protein sequence ID" value="RXH56551.1"/>
    <property type="molecule type" value="Genomic_DNA"/>
</dbReference>
<protein>
    <submittedName>
        <fullName evidence="2">Uncharacterized protein</fullName>
    </submittedName>
</protein>
<keyword evidence="3" id="KW-1185">Reference proteome</keyword>
<comment type="caution">
    <text evidence="2">The sequence shown here is derived from an EMBL/GenBank/DDBJ whole genome shotgun (WGS) entry which is preliminary data.</text>
</comment>
<dbReference type="AlphaFoldDB" id="A0A4Q0T4N7"/>
<evidence type="ECO:0000256" key="1">
    <source>
        <dbReference type="SAM" id="MobiDB-lite"/>
    </source>
</evidence>
<organism evidence="2 3">
    <name type="scientific">Granulicella sibirica</name>
    <dbReference type="NCBI Taxonomy" id="2479048"/>
    <lineage>
        <taxon>Bacteria</taxon>
        <taxon>Pseudomonadati</taxon>
        <taxon>Acidobacteriota</taxon>
        <taxon>Terriglobia</taxon>
        <taxon>Terriglobales</taxon>
        <taxon>Acidobacteriaceae</taxon>
        <taxon>Granulicella</taxon>
    </lineage>
</organism>